<dbReference type="GO" id="GO:0016020">
    <property type="term" value="C:membrane"/>
    <property type="evidence" value="ECO:0007669"/>
    <property type="project" value="UniProtKB-SubCell"/>
</dbReference>
<evidence type="ECO:0000256" key="6">
    <source>
        <dbReference type="SAM" id="Phobius"/>
    </source>
</evidence>
<name>A0A418C768_APHAT</name>
<protein>
    <recommendedName>
        <fullName evidence="9">Sulfite exporter TauE/SafE</fullName>
    </recommendedName>
</protein>
<dbReference type="PANTHER" id="PTHR14255">
    <property type="entry name" value="CEREBLON"/>
    <property type="match status" value="1"/>
</dbReference>
<evidence type="ECO:0000256" key="2">
    <source>
        <dbReference type="ARBA" id="ARBA00022692"/>
    </source>
</evidence>
<keyword evidence="3 6" id="KW-1133">Transmembrane helix</keyword>
<dbReference type="GO" id="GO:0016567">
    <property type="term" value="P:protein ubiquitination"/>
    <property type="evidence" value="ECO:0007669"/>
    <property type="project" value="TreeGrafter"/>
</dbReference>
<organism evidence="7 8">
    <name type="scientific">Aphanomyces astaci</name>
    <name type="common">Crayfish plague agent</name>
    <dbReference type="NCBI Taxonomy" id="112090"/>
    <lineage>
        <taxon>Eukaryota</taxon>
        <taxon>Sar</taxon>
        <taxon>Stramenopiles</taxon>
        <taxon>Oomycota</taxon>
        <taxon>Saprolegniomycetes</taxon>
        <taxon>Saprolegniales</taxon>
        <taxon>Verrucalvaceae</taxon>
        <taxon>Aphanomyces</taxon>
    </lineage>
</organism>
<feature type="region of interest" description="Disordered" evidence="5">
    <location>
        <begin position="353"/>
        <end position="372"/>
    </location>
</feature>
<gene>
    <name evidence="7" type="ORF">DYB34_005084</name>
</gene>
<sequence>MEGQGRIRSVYEVGVITALFAIVSAALGPICGLRGGGLLVPLYMVVLGLPPKFAIHLTKVTIVGGAGDLLVELRVQTPVYDILPAGPAACLNKNVFSPFTGADVLAAFLAAFSTALGAACGLGGGGLLVPLYIVVVGLTPKFAIPLSKATILGGALATYWSNYHSKHPCRPIIDYALAGLMEPPTLVGTIAGVMANGIFPSWLILALLILLLAFVTYRVTTKANAMYARENAEFAAATTTADLLNPPNHVAVETTGLHVNPPSTPLVEKDGANAVDQGEDRVDTDFVRFRPEQGTATHIAVSSSRAMRPTTSQETQLAVCHVQETNTFPFRQCILPLVVCIAAILAQSLLRGGHGAPSLGKISHPISREYSP</sequence>
<dbReference type="GO" id="GO:0031464">
    <property type="term" value="C:Cul4A-RING E3 ubiquitin ligase complex"/>
    <property type="evidence" value="ECO:0007669"/>
    <property type="project" value="TreeGrafter"/>
</dbReference>
<dbReference type="InterPro" id="IPR002781">
    <property type="entry name" value="TM_pro_TauE-like"/>
</dbReference>
<keyword evidence="2 6" id="KW-0812">Transmembrane</keyword>
<dbReference type="EMBL" id="QUTB01003617">
    <property type="protein sequence ID" value="RHY66991.1"/>
    <property type="molecule type" value="Genomic_DNA"/>
</dbReference>
<evidence type="ECO:0000313" key="7">
    <source>
        <dbReference type="EMBL" id="RHY66991.1"/>
    </source>
</evidence>
<proteinExistence type="predicted"/>
<evidence type="ECO:0000256" key="1">
    <source>
        <dbReference type="ARBA" id="ARBA00004141"/>
    </source>
</evidence>
<evidence type="ECO:0008006" key="9">
    <source>
        <dbReference type="Google" id="ProtNLM"/>
    </source>
</evidence>
<evidence type="ECO:0000256" key="4">
    <source>
        <dbReference type="ARBA" id="ARBA00023136"/>
    </source>
</evidence>
<dbReference type="VEuPathDB" id="FungiDB:H257_11848"/>
<comment type="caution">
    <text evidence="7">The sequence shown here is derived from an EMBL/GenBank/DDBJ whole genome shotgun (WGS) entry which is preliminary data.</text>
</comment>
<evidence type="ECO:0000256" key="5">
    <source>
        <dbReference type="SAM" id="MobiDB-lite"/>
    </source>
</evidence>
<comment type="subcellular location">
    <subcellularLocation>
        <location evidence="1">Membrane</location>
        <topology evidence="1">Multi-pass membrane protein</topology>
    </subcellularLocation>
</comment>
<feature type="transmembrane region" description="Helical" evidence="6">
    <location>
        <begin position="104"/>
        <end position="136"/>
    </location>
</feature>
<feature type="transmembrane region" description="Helical" evidence="6">
    <location>
        <begin position="9"/>
        <end position="27"/>
    </location>
</feature>
<evidence type="ECO:0000256" key="3">
    <source>
        <dbReference type="ARBA" id="ARBA00022989"/>
    </source>
</evidence>
<dbReference type="PANTHER" id="PTHR14255:SF3">
    <property type="entry name" value="SULFITE EXPORTER TAUE_SAFE FAMILY PROTEIN 5-RELATED"/>
    <property type="match status" value="1"/>
</dbReference>
<feature type="transmembrane region" description="Helical" evidence="6">
    <location>
        <begin position="201"/>
        <end position="219"/>
    </location>
</feature>
<dbReference type="VEuPathDB" id="FungiDB:H257_11847"/>
<evidence type="ECO:0000313" key="8">
    <source>
        <dbReference type="Proteomes" id="UP000283543"/>
    </source>
</evidence>
<dbReference type="Pfam" id="PF01925">
    <property type="entry name" value="TauE"/>
    <property type="match status" value="1"/>
</dbReference>
<dbReference type="AlphaFoldDB" id="A0A418C768"/>
<accession>A0A418C768</accession>
<keyword evidence="4 6" id="KW-0472">Membrane</keyword>
<reference evidence="7 8" key="1">
    <citation type="submission" date="2018-08" db="EMBL/GenBank/DDBJ databases">
        <title>Aphanomyces genome sequencing and annotation.</title>
        <authorList>
            <person name="Minardi D."/>
            <person name="Oidtmann B."/>
            <person name="Van Der Giezen M."/>
            <person name="Studholme D.J."/>
        </authorList>
    </citation>
    <scope>NUCLEOTIDE SEQUENCE [LARGE SCALE GENOMIC DNA]</scope>
    <source>
        <strain evidence="7 8">Si</strain>
    </source>
</reference>
<dbReference type="Proteomes" id="UP000283543">
    <property type="component" value="Unassembled WGS sequence"/>
</dbReference>
<feature type="transmembrane region" description="Helical" evidence="6">
    <location>
        <begin position="142"/>
        <end position="160"/>
    </location>
</feature>